<dbReference type="PROSITE" id="PS50082">
    <property type="entry name" value="WD_REPEATS_2"/>
    <property type="match status" value="1"/>
</dbReference>
<dbReference type="InParanoid" id="A0EGR0"/>
<dbReference type="GO" id="GO:0016226">
    <property type="term" value="P:iron-sulfur cluster assembly"/>
    <property type="evidence" value="ECO:0000318"/>
    <property type="project" value="GO_Central"/>
</dbReference>
<feature type="domain" description="WD repeat-containing protein 75 second beta-propeller" evidence="8">
    <location>
        <begin position="120"/>
        <end position="226"/>
    </location>
</feature>
<dbReference type="OMA" id="CIVAMCS"/>
<evidence type="ECO:0000256" key="7">
    <source>
        <dbReference type="PROSITE-ProRule" id="PRU00221"/>
    </source>
</evidence>
<dbReference type="Gene3D" id="2.130.10.10">
    <property type="entry name" value="YVTN repeat-like/Quinoprotein amine dehydrogenase"/>
    <property type="match status" value="1"/>
</dbReference>
<dbReference type="InterPro" id="IPR057644">
    <property type="entry name" value="Beta-prop_WDR75_2nd"/>
</dbReference>
<dbReference type="SMART" id="SM00320">
    <property type="entry name" value="WD40"/>
    <property type="match status" value="3"/>
</dbReference>
<dbReference type="Pfam" id="PF23769">
    <property type="entry name" value="Beta-prop_WDR75_2nd"/>
    <property type="match status" value="1"/>
</dbReference>
<dbReference type="GO" id="GO:0097361">
    <property type="term" value="C:cytosolic [4Fe-4S] assembly targeting complex"/>
    <property type="evidence" value="ECO:0000318"/>
    <property type="project" value="GO_Central"/>
</dbReference>
<sequence length="410" mass="47396">MIMLLKYLSYFNIQQRTLQMLSKQISKISKTVKKKKFTFTKTTKNIKDQKKESEYVLLPKWSIKQLETCYAIAINNINTLCIVAMCSIIKIIQLPYIQSKSNYELLENKPECIQLQILEGIHTNIVSTLNFMQNTENYDKFISGSFDGRIVIWSPHKLVESQIQQKQWSAQFILLGHASYVNCLILQNDESFISGSSDKTIKVWKYHKMKNEWSCTQTICEHTDIVLGLSISEDNKQLISCGGEKKIIIMKSTSNGKFQLCQKIQVDVGGSRIIFITNELFMFLQESSTHLHIYKATRKGIYERYQEFPVSGGEQNCDYYFPALYIKPQNLLVLKNGRCVNLINISINLNNLGQLIQCNLEQVIMFGKLEVLGTYGTMSNNGKLLVTWNSTSNQIQFRILKYWNEKNQNI</sequence>
<dbReference type="STRING" id="5888.A0EGR0"/>
<proteinExistence type="predicted"/>
<evidence type="ECO:0000256" key="4">
    <source>
        <dbReference type="ARBA" id="ARBA00022574"/>
    </source>
</evidence>
<evidence type="ECO:0000259" key="8">
    <source>
        <dbReference type="Pfam" id="PF23769"/>
    </source>
</evidence>
<keyword evidence="2" id="KW-0690">Ribosome biogenesis</keyword>
<dbReference type="GeneID" id="5047659"/>
<dbReference type="OrthoDB" id="284782at2759"/>
<evidence type="ECO:0000313" key="9">
    <source>
        <dbReference type="EMBL" id="CAK94501.1"/>
    </source>
</evidence>
<keyword evidence="4 7" id="KW-0853">WD repeat</keyword>
<dbReference type="InterPro" id="IPR015943">
    <property type="entry name" value="WD40/YVTN_repeat-like_dom_sf"/>
</dbReference>
<keyword evidence="5" id="KW-0677">Repeat</keyword>
<dbReference type="KEGG" id="ptm:GSPATT00026825001"/>
<keyword evidence="6" id="KW-0539">Nucleus</keyword>
<dbReference type="eggNOG" id="KOG0279">
    <property type="taxonomic scope" value="Eukaryota"/>
</dbReference>
<dbReference type="RefSeq" id="XP_001461874.1">
    <property type="nucleotide sequence ID" value="XM_001461837.1"/>
</dbReference>
<accession>A0EGR0</accession>
<dbReference type="EMBL" id="CT868677">
    <property type="protein sequence ID" value="CAK94501.1"/>
    <property type="molecule type" value="Genomic_DNA"/>
</dbReference>
<dbReference type="PROSITE" id="PS50294">
    <property type="entry name" value="WD_REPEATS_REGION"/>
    <property type="match status" value="1"/>
</dbReference>
<keyword evidence="3" id="KW-0698">rRNA processing</keyword>
<evidence type="ECO:0000256" key="3">
    <source>
        <dbReference type="ARBA" id="ARBA00022552"/>
    </source>
</evidence>
<dbReference type="Proteomes" id="UP000000600">
    <property type="component" value="Unassembled WGS sequence"/>
</dbReference>
<reference evidence="9 10" key="1">
    <citation type="journal article" date="2006" name="Nature">
        <title>Global trends of whole-genome duplications revealed by the ciliate Paramecium tetraurelia.</title>
        <authorList>
            <consortium name="Genoscope"/>
            <person name="Aury J.-M."/>
            <person name="Jaillon O."/>
            <person name="Duret L."/>
            <person name="Noel B."/>
            <person name="Jubin C."/>
            <person name="Porcel B.M."/>
            <person name="Segurens B."/>
            <person name="Daubin V."/>
            <person name="Anthouard V."/>
            <person name="Aiach N."/>
            <person name="Arnaiz O."/>
            <person name="Billaut A."/>
            <person name="Beisson J."/>
            <person name="Blanc I."/>
            <person name="Bouhouche K."/>
            <person name="Camara F."/>
            <person name="Duharcourt S."/>
            <person name="Guigo R."/>
            <person name="Gogendeau D."/>
            <person name="Katinka M."/>
            <person name="Keller A.-M."/>
            <person name="Kissmehl R."/>
            <person name="Klotz C."/>
            <person name="Koll F."/>
            <person name="Le Moue A."/>
            <person name="Lepere C."/>
            <person name="Malinsky S."/>
            <person name="Nowacki M."/>
            <person name="Nowak J.K."/>
            <person name="Plattner H."/>
            <person name="Poulain J."/>
            <person name="Ruiz F."/>
            <person name="Serrano V."/>
            <person name="Zagulski M."/>
            <person name="Dessen P."/>
            <person name="Betermier M."/>
            <person name="Weissenbach J."/>
            <person name="Scarpelli C."/>
            <person name="Schachter V."/>
            <person name="Sperling L."/>
            <person name="Meyer E."/>
            <person name="Cohen J."/>
            <person name="Wincker P."/>
        </authorList>
    </citation>
    <scope>NUCLEOTIDE SEQUENCE [LARGE SCALE GENOMIC DNA]</scope>
    <source>
        <strain evidence="9 10">Stock d4-2</strain>
    </source>
</reference>
<gene>
    <name evidence="9" type="ORF">GSPATT00026825001</name>
</gene>
<name>A0EGR0_PARTE</name>
<organism evidence="9 10">
    <name type="scientific">Paramecium tetraurelia</name>
    <dbReference type="NCBI Taxonomy" id="5888"/>
    <lineage>
        <taxon>Eukaryota</taxon>
        <taxon>Sar</taxon>
        <taxon>Alveolata</taxon>
        <taxon>Ciliophora</taxon>
        <taxon>Intramacronucleata</taxon>
        <taxon>Oligohymenophorea</taxon>
        <taxon>Peniculida</taxon>
        <taxon>Parameciidae</taxon>
        <taxon>Paramecium</taxon>
    </lineage>
</organism>
<protein>
    <recommendedName>
        <fullName evidence="8">WD repeat-containing protein 75 second beta-propeller domain-containing protein</fullName>
    </recommendedName>
</protein>
<keyword evidence="10" id="KW-1185">Reference proteome</keyword>
<dbReference type="HOGENOM" id="CLU_019203_0_0_1"/>
<dbReference type="InterPro" id="IPR001680">
    <property type="entry name" value="WD40_rpt"/>
</dbReference>
<dbReference type="AlphaFoldDB" id="A0EGR0"/>
<evidence type="ECO:0000313" key="10">
    <source>
        <dbReference type="Proteomes" id="UP000000600"/>
    </source>
</evidence>
<evidence type="ECO:0000256" key="5">
    <source>
        <dbReference type="ARBA" id="ARBA00022737"/>
    </source>
</evidence>
<dbReference type="InterPro" id="IPR036322">
    <property type="entry name" value="WD40_repeat_dom_sf"/>
</dbReference>
<comment type="subcellular location">
    <subcellularLocation>
        <location evidence="1">Nucleus</location>
        <location evidence="1">Nucleolus</location>
    </subcellularLocation>
</comment>
<dbReference type="SUPFAM" id="SSF50978">
    <property type="entry name" value="WD40 repeat-like"/>
    <property type="match status" value="1"/>
</dbReference>
<evidence type="ECO:0000256" key="6">
    <source>
        <dbReference type="ARBA" id="ARBA00023242"/>
    </source>
</evidence>
<dbReference type="PANTHER" id="PTHR19920:SF0">
    <property type="entry name" value="CYTOSOLIC IRON-SULFUR PROTEIN ASSEMBLY PROTEIN CIAO1-RELATED"/>
    <property type="match status" value="1"/>
</dbReference>
<feature type="repeat" description="WD" evidence="7">
    <location>
        <begin position="174"/>
        <end position="205"/>
    </location>
</feature>
<dbReference type="PANTHER" id="PTHR19920">
    <property type="entry name" value="WD40 PROTEIN CIAO1"/>
    <property type="match status" value="1"/>
</dbReference>
<evidence type="ECO:0000256" key="1">
    <source>
        <dbReference type="ARBA" id="ARBA00004604"/>
    </source>
</evidence>
<evidence type="ECO:0000256" key="2">
    <source>
        <dbReference type="ARBA" id="ARBA00022517"/>
    </source>
</evidence>